<dbReference type="RefSeq" id="XP_014672854.1">
    <property type="nucleotide sequence ID" value="XM_014817368.1"/>
</dbReference>
<dbReference type="PROSITE" id="PS50011">
    <property type="entry name" value="PROTEIN_KINASE_DOM"/>
    <property type="match status" value="1"/>
</dbReference>
<dbReference type="PROSITE" id="PS00109">
    <property type="entry name" value="PROTEIN_KINASE_TYR"/>
    <property type="match status" value="1"/>
</dbReference>
<dbReference type="GeneID" id="106813268"/>
<dbReference type="SUPFAM" id="SSF56112">
    <property type="entry name" value="Protein kinase-like (PK-like)"/>
    <property type="match status" value="1"/>
</dbReference>
<evidence type="ECO:0000313" key="2">
    <source>
        <dbReference type="Proteomes" id="UP000695022"/>
    </source>
</evidence>
<dbReference type="CDD" id="cd00192">
    <property type="entry name" value="PTKc"/>
    <property type="match status" value="1"/>
</dbReference>
<dbReference type="SMART" id="SM00219">
    <property type="entry name" value="TyrKc"/>
    <property type="match status" value="1"/>
</dbReference>
<dbReference type="InterPro" id="IPR011009">
    <property type="entry name" value="Kinase-like_dom_sf"/>
</dbReference>
<dbReference type="InterPro" id="IPR001245">
    <property type="entry name" value="Ser-Thr/Tyr_kinase_cat_dom"/>
</dbReference>
<keyword evidence="2" id="KW-1185">Reference proteome</keyword>
<evidence type="ECO:0000259" key="1">
    <source>
        <dbReference type="PROSITE" id="PS50011"/>
    </source>
</evidence>
<dbReference type="InterPro" id="IPR050122">
    <property type="entry name" value="RTK"/>
</dbReference>
<gene>
    <name evidence="3" type="primary">LOC106813268</name>
</gene>
<sequence length="193" mass="21978">MRCPEYLASKRIVHRDLAARNVLVCESDVVKISDFGLSRNIYEQNSYTMMSGSKVPVKWMAPEALFDQIYTTQSDVWSFGVLLWEIVTLGAAPYPAVVDTGELLWLLKNGYRMAKPDNCRQKIHDIMLACWHSRSVCRPTFADIKRRLDQIKDYGPYLASNSFENEYYSANVSMLRQTGSDEDEAAGQCKPST</sequence>
<dbReference type="InterPro" id="IPR008266">
    <property type="entry name" value="Tyr_kinase_AS"/>
</dbReference>
<dbReference type="Proteomes" id="UP000695022">
    <property type="component" value="Unplaced"/>
</dbReference>
<evidence type="ECO:0000313" key="3">
    <source>
        <dbReference type="RefSeq" id="XP_014672854.1"/>
    </source>
</evidence>
<feature type="domain" description="Protein kinase" evidence="1">
    <location>
        <begin position="1"/>
        <end position="158"/>
    </location>
</feature>
<dbReference type="Pfam" id="PF07714">
    <property type="entry name" value="PK_Tyr_Ser-Thr"/>
    <property type="match status" value="1"/>
</dbReference>
<organism evidence="2 3">
    <name type="scientific">Priapulus caudatus</name>
    <name type="common">Priapulid worm</name>
    <dbReference type="NCBI Taxonomy" id="37621"/>
    <lineage>
        <taxon>Eukaryota</taxon>
        <taxon>Metazoa</taxon>
        <taxon>Ecdysozoa</taxon>
        <taxon>Scalidophora</taxon>
        <taxon>Priapulida</taxon>
        <taxon>Priapulimorpha</taxon>
        <taxon>Priapulimorphida</taxon>
        <taxon>Priapulidae</taxon>
        <taxon>Priapulus</taxon>
    </lineage>
</organism>
<dbReference type="PANTHER" id="PTHR24416:SF620">
    <property type="entry name" value="TYROSINE-PROTEIN KINASE RECEPTOR TORSO"/>
    <property type="match status" value="1"/>
</dbReference>
<dbReference type="Gene3D" id="1.10.510.10">
    <property type="entry name" value="Transferase(Phosphotransferase) domain 1"/>
    <property type="match status" value="1"/>
</dbReference>
<dbReference type="PANTHER" id="PTHR24416">
    <property type="entry name" value="TYROSINE-PROTEIN KINASE RECEPTOR"/>
    <property type="match status" value="1"/>
</dbReference>
<proteinExistence type="predicted"/>
<dbReference type="PRINTS" id="PR00109">
    <property type="entry name" value="TYRKINASE"/>
</dbReference>
<name>A0ABM1EKY3_PRICU</name>
<reference evidence="3" key="1">
    <citation type="submission" date="2025-08" db="UniProtKB">
        <authorList>
            <consortium name="RefSeq"/>
        </authorList>
    </citation>
    <scope>IDENTIFICATION</scope>
</reference>
<dbReference type="InterPro" id="IPR000719">
    <property type="entry name" value="Prot_kinase_dom"/>
</dbReference>
<dbReference type="InterPro" id="IPR020635">
    <property type="entry name" value="Tyr_kinase_cat_dom"/>
</dbReference>
<accession>A0ABM1EKY3</accession>
<protein>
    <submittedName>
        <fullName evidence="3">Fibroblast growth factor receptor 1-like</fullName>
    </submittedName>
</protein>